<proteinExistence type="predicted"/>
<dbReference type="STRING" id="1348114.OM33_14190"/>
<sequence length="123" mass="14270">MSDLDHRVGVREQNLVVRNLRLSNVTEENCDQLVKEIDQLFGIDEVSYNIKEGEIHLAYDAVNINLDGVEEVIRKHGADVHDDWWTHTKESYYKFVDQNVKDNSEHKPWSCHKAPPGASRKNK</sequence>
<evidence type="ECO:0008006" key="4">
    <source>
        <dbReference type="Google" id="ProtNLM"/>
    </source>
</evidence>
<dbReference type="Proteomes" id="UP000030341">
    <property type="component" value="Chromosome 1"/>
</dbReference>
<accession>A0A0A7EJM2</accession>
<reference evidence="2 3" key="1">
    <citation type="submission" date="2014-11" db="EMBL/GenBank/DDBJ databases">
        <title>Complete Genome Sequence of Pseudoalteromonas sp. Strain OCN003 Isolated from Kaneohe Bay, Oahu, Hawaii.</title>
        <authorList>
            <person name="Beurmann S."/>
            <person name="Videau P."/>
            <person name="Ushijima B."/>
            <person name="Smith A.M."/>
            <person name="Aeby G.S."/>
            <person name="Callahan S.M."/>
            <person name="Belcaid M."/>
        </authorList>
    </citation>
    <scope>NUCLEOTIDE SEQUENCE [LARGE SCALE GENOMIC DNA]</scope>
    <source>
        <strain evidence="2 3">OCN003</strain>
    </source>
</reference>
<dbReference type="AlphaFoldDB" id="A0A0A7EJM2"/>
<gene>
    <name evidence="2" type="ORF">OM33_14190</name>
</gene>
<organism evidence="2 3">
    <name type="scientific">Pseudoalteromonas piratica</name>
    <dbReference type="NCBI Taxonomy" id="1348114"/>
    <lineage>
        <taxon>Bacteria</taxon>
        <taxon>Pseudomonadati</taxon>
        <taxon>Pseudomonadota</taxon>
        <taxon>Gammaproteobacteria</taxon>
        <taxon>Alteromonadales</taxon>
        <taxon>Pseudoalteromonadaceae</taxon>
        <taxon>Pseudoalteromonas</taxon>
    </lineage>
</organism>
<evidence type="ECO:0000256" key="1">
    <source>
        <dbReference type="SAM" id="MobiDB-lite"/>
    </source>
</evidence>
<dbReference type="EMBL" id="CP009888">
    <property type="protein sequence ID" value="AIY66132.1"/>
    <property type="molecule type" value="Genomic_DNA"/>
</dbReference>
<dbReference type="KEGG" id="pseo:OM33_14190"/>
<dbReference type="HOGENOM" id="CLU_2068270_0_0_6"/>
<keyword evidence="3" id="KW-1185">Reference proteome</keyword>
<dbReference type="RefSeq" id="WP_038642662.1">
    <property type="nucleotide sequence ID" value="NZ_CP009888.1"/>
</dbReference>
<evidence type="ECO:0000313" key="2">
    <source>
        <dbReference type="EMBL" id="AIY66132.1"/>
    </source>
</evidence>
<dbReference type="eggNOG" id="ENOG5031M4A">
    <property type="taxonomic scope" value="Bacteria"/>
</dbReference>
<name>A0A0A7EJM2_9GAMM</name>
<feature type="region of interest" description="Disordered" evidence="1">
    <location>
        <begin position="103"/>
        <end position="123"/>
    </location>
</feature>
<dbReference type="OrthoDB" id="5822659at2"/>
<protein>
    <recommendedName>
        <fullName evidence="4">Cation transporter</fullName>
    </recommendedName>
</protein>
<evidence type="ECO:0000313" key="3">
    <source>
        <dbReference type="Proteomes" id="UP000030341"/>
    </source>
</evidence>